<dbReference type="PROSITE" id="PS51686">
    <property type="entry name" value="SAM_MT_RSMB_NOP"/>
    <property type="match status" value="1"/>
</dbReference>
<keyword evidence="7" id="KW-0809">Transit peptide</keyword>
<dbReference type="InterPro" id="IPR049560">
    <property type="entry name" value="MeTrfase_RsmB-F_NOP2_cat"/>
</dbReference>
<dbReference type="FunFam" id="3.40.50.150:FF:000055">
    <property type="entry name" value="5-methylcytosine rRNA methyltransferase NSUN4"/>
    <property type="match status" value="1"/>
</dbReference>
<dbReference type="PANTHER" id="PTHR22808:SF3">
    <property type="entry name" value="5-METHYLCYTOSINE RRNA METHYLTRANSFERASE NSUN4"/>
    <property type="match status" value="1"/>
</dbReference>
<keyword evidence="2" id="KW-0698">rRNA processing</keyword>
<dbReference type="Proteomes" id="UP000695007">
    <property type="component" value="Unplaced"/>
</dbReference>
<evidence type="ECO:0000256" key="6">
    <source>
        <dbReference type="ARBA" id="ARBA00022884"/>
    </source>
</evidence>
<comment type="subcellular location">
    <subcellularLocation>
        <location evidence="1">Mitochondrion</location>
    </subcellularLocation>
</comment>
<dbReference type="GO" id="GO:0031167">
    <property type="term" value="P:rRNA methylation"/>
    <property type="evidence" value="ECO:0007669"/>
    <property type="project" value="TreeGrafter"/>
</dbReference>
<reference evidence="14" key="1">
    <citation type="submission" date="2025-08" db="UniProtKB">
        <authorList>
            <consortium name="RefSeq"/>
        </authorList>
    </citation>
    <scope>IDENTIFICATION</scope>
</reference>
<evidence type="ECO:0000313" key="13">
    <source>
        <dbReference type="Proteomes" id="UP000695007"/>
    </source>
</evidence>
<organism evidence="13 14">
    <name type="scientific">Ceratosolen solmsi marchali</name>
    <dbReference type="NCBI Taxonomy" id="326594"/>
    <lineage>
        <taxon>Eukaryota</taxon>
        <taxon>Metazoa</taxon>
        <taxon>Ecdysozoa</taxon>
        <taxon>Arthropoda</taxon>
        <taxon>Hexapoda</taxon>
        <taxon>Insecta</taxon>
        <taxon>Pterygota</taxon>
        <taxon>Neoptera</taxon>
        <taxon>Endopterygota</taxon>
        <taxon>Hymenoptera</taxon>
        <taxon>Apocrita</taxon>
        <taxon>Proctotrupomorpha</taxon>
        <taxon>Chalcidoidea</taxon>
        <taxon>Agaonidae</taxon>
        <taxon>Agaoninae</taxon>
        <taxon>Ceratosolen</taxon>
    </lineage>
</organism>
<dbReference type="InterPro" id="IPR023267">
    <property type="entry name" value="RCMT"/>
</dbReference>
<dbReference type="GO" id="GO:0005762">
    <property type="term" value="C:mitochondrial large ribosomal subunit"/>
    <property type="evidence" value="ECO:0007669"/>
    <property type="project" value="TreeGrafter"/>
</dbReference>
<feature type="binding site" evidence="11">
    <location>
        <begin position="285"/>
        <end position="291"/>
    </location>
    <ligand>
        <name>S-adenosyl-L-methionine</name>
        <dbReference type="ChEBI" id="CHEBI:59789"/>
    </ligand>
</feature>
<keyword evidence="3 11" id="KW-0489">Methyltransferase</keyword>
<dbReference type="Pfam" id="PF01189">
    <property type="entry name" value="Methyltr_RsmB-F"/>
    <property type="match status" value="1"/>
</dbReference>
<evidence type="ECO:0000256" key="4">
    <source>
        <dbReference type="ARBA" id="ARBA00022679"/>
    </source>
</evidence>
<dbReference type="InterPro" id="IPR001678">
    <property type="entry name" value="MeTrfase_RsmB-F_NOP2_dom"/>
</dbReference>
<dbReference type="AlphaFoldDB" id="A0AAJ6YWY4"/>
<keyword evidence="5 11" id="KW-0949">S-adenosyl-L-methionine</keyword>
<feature type="binding site" evidence="11">
    <location>
        <position position="308"/>
    </location>
    <ligand>
        <name>S-adenosyl-L-methionine</name>
        <dbReference type="ChEBI" id="CHEBI:59789"/>
    </ligand>
</feature>
<dbReference type="GO" id="GO:0003723">
    <property type="term" value="F:RNA binding"/>
    <property type="evidence" value="ECO:0007669"/>
    <property type="project" value="UniProtKB-UniRule"/>
</dbReference>
<proteinExistence type="inferred from homology"/>
<evidence type="ECO:0000256" key="1">
    <source>
        <dbReference type="ARBA" id="ARBA00004173"/>
    </source>
</evidence>
<dbReference type="SUPFAM" id="SSF53335">
    <property type="entry name" value="S-adenosyl-L-methionine-dependent methyltransferases"/>
    <property type="match status" value="1"/>
</dbReference>
<sequence length="487" mass="55793">MLCVFKRLTLHDVIKIPVRYKNPPHHWSILRKKKSASQKALEHFDSLYPDIYGDLWQNIRSALLVENRNYIAVVNNYSDTKRICEDLENLGAINVKSIFDINRANSKVERVKEDIDNLNKNEDLISIDNGIDNSSYSNEENHLNEELKDLNEPFKGFPLQSIEKDIHIQNDNRIIKSSVGISASQLFEFIPPSQIKGMDDFVFESDQYINYNKGADFSIKIEEEQNFNFPDMLFLYTFDNEDNERFPMPKMGSTGVIDYFVVDSASILPVLSLDLQPGDKVLDMCAAPGGKALIALQTMIPEMIVANDLQQSRVKRIKYFYKSFVSNFEDSNNKFIITQGDARLLNDKNIYNKILVDVPCTTDRHTLHEDDNNIFKSSRLKERLKLPEIQTEILVNALKLVTCGGTVVYSTCTLNPIQNDGVVQMALKTVYEECNSTFVVKDQAPSLYPLHYLYEFANCGLRYGHIAVPTKTKNKGPLYFCKMIKVQ</sequence>
<protein>
    <recommendedName>
        <fullName evidence="9">NOL1/NOP2/Sun domain family member 4</fullName>
    </recommendedName>
</protein>
<evidence type="ECO:0000256" key="5">
    <source>
        <dbReference type="ARBA" id="ARBA00022691"/>
    </source>
</evidence>
<evidence type="ECO:0000256" key="3">
    <source>
        <dbReference type="ARBA" id="ARBA00022603"/>
    </source>
</evidence>
<evidence type="ECO:0000256" key="7">
    <source>
        <dbReference type="ARBA" id="ARBA00022946"/>
    </source>
</evidence>
<keyword evidence="6 11" id="KW-0694">RNA-binding</keyword>
<keyword evidence="13" id="KW-1185">Reference proteome</keyword>
<dbReference type="Gene3D" id="6.20.240.40">
    <property type="match status" value="1"/>
</dbReference>
<dbReference type="RefSeq" id="XP_011505893.1">
    <property type="nucleotide sequence ID" value="XM_011507591.1"/>
</dbReference>
<dbReference type="Gene3D" id="3.40.50.150">
    <property type="entry name" value="Vaccinia Virus protein VP39"/>
    <property type="match status" value="1"/>
</dbReference>
<keyword evidence="8" id="KW-0496">Mitochondrion</keyword>
<keyword evidence="4 11" id="KW-0808">Transferase</keyword>
<evidence type="ECO:0000313" key="14">
    <source>
        <dbReference type="RefSeq" id="XP_011505893.1"/>
    </source>
</evidence>
<name>A0AAJ6YWY4_9HYME</name>
<accession>A0AAJ6YWY4</accession>
<dbReference type="KEGG" id="csol:105368562"/>
<feature type="binding site" evidence="11">
    <location>
        <position position="341"/>
    </location>
    <ligand>
        <name>S-adenosyl-L-methionine</name>
        <dbReference type="ChEBI" id="CHEBI:59789"/>
    </ligand>
</feature>
<gene>
    <name evidence="14" type="primary">LOC105368562</name>
</gene>
<evidence type="ECO:0000256" key="8">
    <source>
        <dbReference type="ARBA" id="ARBA00023128"/>
    </source>
</evidence>
<evidence type="ECO:0000256" key="10">
    <source>
        <dbReference type="ARBA" id="ARBA00049302"/>
    </source>
</evidence>
<dbReference type="InterPro" id="IPR029063">
    <property type="entry name" value="SAM-dependent_MTases_sf"/>
</dbReference>
<dbReference type="GO" id="GO:0008173">
    <property type="term" value="F:RNA methyltransferase activity"/>
    <property type="evidence" value="ECO:0007669"/>
    <property type="project" value="InterPro"/>
</dbReference>
<dbReference type="PANTHER" id="PTHR22808">
    <property type="entry name" value="NCL1 YEAST -RELATED NOL1/NOP2/FMU SUN DOMAIN-CONTAINING"/>
    <property type="match status" value="1"/>
</dbReference>
<evidence type="ECO:0000256" key="11">
    <source>
        <dbReference type="PROSITE-ProRule" id="PRU01023"/>
    </source>
</evidence>
<feature type="domain" description="SAM-dependent MTase RsmB/NOP-type" evidence="12">
    <location>
        <begin position="184"/>
        <end position="486"/>
    </location>
</feature>
<dbReference type="GeneID" id="105368562"/>
<feature type="active site" description="Nucleophile" evidence="11">
    <location>
        <position position="412"/>
    </location>
</feature>
<dbReference type="PRINTS" id="PR02008">
    <property type="entry name" value="RCMTFAMILY"/>
</dbReference>
<comment type="similarity">
    <text evidence="11">Belongs to the class I-like SAM-binding methyltransferase superfamily. RsmB/NOP family.</text>
</comment>
<evidence type="ECO:0000259" key="12">
    <source>
        <dbReference type="PROSITE" id="PS51686"/>
    </source>
</evidence>
<evidence type="ECO:0000256" key="2">
    <source>
        <dbReference type="ARBA" id="ARBA00022552"/>
    </source>
</evidence>
<evidence type="ECO:0000256" key="9">
    <source>
        <dbReference type="ARBA" id="ARBA00042050"/>
    </source>
</evidence>
<feature type="binding site" evidence="11">
    <location>
        <position position="357"/>
    </location>
    <ligand>
        <name>S-adenosyl-L-methionine</name>
        <dbReference type="ChEBI" id="CHEBI:59789"/>
    </ligand>
</feature>
<comment type="catalytic activity">
    <reaction evidence="10">
        <text>a cytidine in rRNA + S-adenosyl-L-methionine = a 5-methylcytidine in rRNA + S-adenosyl-L-homocysteine + H(+)</text>
        <dbReference type="Rhea" id="RHEA:61484"/>
        <dbReference type="Rhea" id="RHEA-COMP:15836"/>
        <dbReference type="Rhea" id="RHEA-COMP:15837"/>
        <dbReference type="ChEBI" id="CHEBI:15378"/>
        <dbReference type="ChEBI" id="CHEBI:57856"/>
        <dbReference type="ChEBI" id="CHEBI:59789"/>
        <dbReference type="ChEBI" id="CHEBI:74483"/>
        <dbReference type="ChEBI" id="CHEBI:82748"/>
    </reaction>
</comment>